<dbReference type="Proteomes" id="UP000323000">
    <property type="component" value="Chromosome 8"/>
</dbReference>
<evidence type="ECO:0000313" key="3">
    <source>
        <dbReference type="EMBL" id="TXG56287.1"/>
    </source>
</evidence>
<protein>
    <recommendedName>
        <fullName evidence="5">Thioredoxin domain-containing protein</fullName>
    </recommendedName>
</protein>
<keyword evidence="4" id="KW-1185">Reference proteome</keyword>
<dbReference type="OrthoDB" id="409136at2759"/>
<dbReference type="Gene3D" id="3.40.30.10">
    <property type="entry name" value="Glutaredoxin"/>
    <property type="match status" value="3"/>
</dbReference>
<dbReference type="AlphaFoldDB" id="A0A5C7HGZ2"/>
<evidence type="ECO:0000256" key="1">
    <source>
        <dbReference type="ARBA" id="ARBA00023002"/>
    </source>
</evidence>
<evidence type="ECO:0008006" key="5">
    <source>
        <dbReference type="Google" id="ProtNLM"/>
    </source>
</evidence>
<keyword evidence="1" id="KW-0560">Oxidoreductase</keyword>
<sequence length="340" mass="38350">MTDDESSVAQTINDGDSHDIHSLLSSSERDFLVGNNGDQQLEGKEDWAVFLCIMVGSMNSLPQTQTRDRLDDLFKVMGFHHLVLLDENGKVRCDSGVEFIRETEGYPFTTEQIKEQEERAKREQSLKSFLVTQSRDFIVSSDGKKVPVAELEGKTFGLYFSMSSCMPSTEFTPKLGRGESFKQGLGSMPWLALPFKDKSCKRLVRCFELSTLHTLVIIGPDWKTLNSNVAEAIEEHGNEAFPFTPEKFAELAIIEKVREEAQTLESVLVSGDQGFVIGKDEAKIAVFNLVEKNILLYFSAHWCPLCRAFLPKFIEAYHKMGKDQACPGWRFPLVMQGRNP</sequence>
<comment type="caution">
    <text evidence="3">The sequence shown here is derived from an EMBL/GenBank/DDBJ whole genome shotgun (WGS) entry which is preliminary data.</text>
</comment>
<dbReference type="GO" id="GO:0016491">
    <property type="term" value="F:oxidoreductase activity"/>
    <property type="evidence" value="ECO:0007669"/>
    <property type="project" value="UniProtKB-KW"/>
</dbReference>
<evidence type="ECO:0000256" key="2">
    <source>
        <dbReference type="ARBA" id="ARBA00023027"/>
    </source>
</evidence>
<dbReference type="PANTHER" id="PTHR13871">
    <property type="entry name" value="THIOREDOXIN"/>
    <property type="match status" value="1"/>
</dbReference>
<organism evidence="3 4">
    <name type="scientific">Acer yangbiense</name>
    <dbReference type="NCBI Taxonomy" id="1000413"/>
    <lineage>
        <taxon>Eukaryota</taxon>
        <taxon>Viridiplantae</taxon>
        <taxon>Streptophyta</taxon>
        <taxon>Embryophyta</taxon>
        <taxon>Tracheophyta</taxon>
        <taxon>Spermatophyta</taxon>
        <taxon>Magnoliopsida</taxon>
        <taxon>eudicotyledons</taxon>
        <taxon>Gunneridae</taxon>
        <taxon>Pentapetalae</taxon>
        <taxon>rosids</taxon>
        <taxon>malvids</taxon>
        <taxon>Sapindales</taxon>
        <taxon>Sapindaceae</taxon>
        <taxon>Hippocastanoideae</taxon>
        <taxon>Acereae</taxon>
        <taxon>Acer</taxon>
    </lineage>
</organism>
<dbReference type="PANTHER" id="PTHR13871:SF104">
    <property type="entry name" value="NUCLEOREDOXIN 1 ISOFORM X1-RELATED"/>
    <property type="match status" value="1"/>
</dbReference>
<name>A0A5C7HGZ2_9ROSI</name>
<proteinExistence type="predicted"/>
<dbReference type="InterPro" id="IPR052259">
    <property type="entry name" value="Nucleoredoxin-like"/>
</dbReference>
<dbReference type="InterPro" id="IPR036249">
    <property type="entry name" value="Thioredoxin-like_sf"/>
</dbReference>
<dbReference type="EMBL" id="VAHF01000008">
    <property type="protein sequence ID" value="TXG56287.1"/>
    <property type="molecule type" value="Genomic_DNA"/>
</dbReference>
<reference evidence="4" key="1">
    <citation type="journal article" date="2019" name="Gigascience">
        <title>De novo genome assembly of the endangered Acer yangbiense, a plant species with extremely small populations endemic to Yunnan Province, China.</title>
        <authorList>
            <person name="Yang J."/>
            <person name="Wariss H.M."/>
            <person name="Tao L."/>
            <person name="Zhang R."/>
            <person name="Yun Q."/>
            <person name="Hollingsworth P."/>
            <person name="Dao Z."/>
            <person name="Luo G."/>
            <person name="Guo H."/>
            <person name="Ma Y."/>
            <person name="Sun W."/>
        </authorList>
    </citation>
    <scope>NUCLEOTIDE SEQUENCE [LARGE SCALE GENOMIC DNA]</scope>
    <source>
        <strain evidence="4">cv. Malutang</strain>
    </source>
</reference>
<dbReference type="SUPFAM" id="SSF52833">
    <property type="entry name" value="Thioredoxin-like"/>
    <property type="match status" value="1"/>
</dbReference>
<keyword evidence="2" id="KW-0520">NAD</keyword>
<accession>A0A5C7HGZ2</accession>
<gene>
    <name evidence="3" type="ORF">EZV62_017600</name>
</gene>
<evidence type="ECO:0000313" key="4">
    <source>
        <dbReference type="Proteomes" id="UP000323000"/>
    </source>
</evidence>